<dbReference type="InterPro" id="IPR000182">
    <property type="entry name" value="GNAT_dom"/>
</dbReference>
<dbReference type="Proteomes" id="UP000009045">
    <property type="component" value="Plasmid pSmeSM11c"/>
</dbReference>
<dbReference type="EMBL" id="CP001831">
    <property type="protein sequence ID" value="AEH82292.1"/>
    <property type="molecule type" value="Genomic_DNA"/>
</dbReference>
<dbReference type="SUPFAM" id="SSF55729">
    <property type="entry name" value="Acyl-CoA N-acyltransferases (Nat)"/>
    <property type="match status" value="1"/>
</dbReference>
<dbReference type="AlphaFoldDB" id="F7XFG7"/>
<dbReference type="PANTHER" id="PTHR10545">
    <property type="entry name" value="DIAMINE N-ACETYLTRANSFERASE"/>
    <property type="match status" value="1"/>
</dbReference>
<organism evidence="4 5">
    <name type="scientific">Sinorhizobium meliloti (strain SM11)</name>
    <dbReference type="NCBI Taxonomy" id="707241"/>
    <lineage>
        <taxon>Bacteria</taxon>
        <taxon>Pseudomonadati</taxon>
        <taxon>Pseudomonadota</taxon>
        <taxon>Alphaproteobacteria</taxon>
        <taxon>Hyphomicrobiales</taxon>
        <taxon>Rhizobiaceae</taxon>
        <taxon>Sinorhizobium/Ensifer group</taxon>
        <taxon>Sinorhizobium</taxon>
    </lineage>
</organism>
<dbReference type="InterPro" id="IPR016181">
    <property type="entry name" value="Acyl_CoA_acyltransferase"/>
</dbReference>
<keyword evidence="2" id="KW-0012">Acyltransferase</keyword>
<evidence type="ECO:0000256" key="2">
    <source>
        <dbReference type="ARBA" id="ARBA00023315"/>
    </source>
</evidence>
<dbReference type="PROSITE" id="PS51186">
    <property type="entry name" value="GNAT"/>
    <property type="match status" value="1"/>
</dbReference>
<protein>
    <submittedName>
        <fullName evidence="4">Acetyltransferase</fullName>
    </submittedName>
</protein>
<evidence type="ECO:0000313" key="4">
    <source>
        <dbReference type="EMBL" id="AEH82292.1"/>
    </source>
</evidence>
<reference evidence="4 5" key="1">
    <citation type="journal article" date="2011" name="J. Biotechnol.">
        <title>The complete genome sequence of the dominant Sinorhizobium meliloti field isolate SM11 extends the S. meliloti pan-genome.</title>
        <authorList>
            <person name="Schneiker-Bekel S."/>
            <person name="Wibberg D."/>
            <person name="Bekel T."/>
            <person name="Blom J."/>
            <person name="Linke B."/>
            <person name="Neuweger H."/>
            <person name="Stiens M."/>
            <person name="Vorholter F.J."/>
            <person name="Weidner S."/>
            <person name="Goesmann A."/>
            <person name="Puhler A."/>
            <person name="Schluter A."/>
        </authorList>
    </citation>
    <scope>NUCLEOTIDE SEQUENCE [LARGE SCALE GENOMIC DNA]</scope>
    <source>
        <strain evidence="4 5">SM11</strain>
        <plasmid evidence="5">pSmeSM11c</plasmid>
    </source>
</reference>
<dbReference type="HOGENOM" id="CLU_013985_41_3_5"/>
<gene>
    <name evidence="4" type="ordered locus">SM11_pC1219</name>
</gene>
<keyword evidence="4" id="KW-0614">Plasmid</keyword>
<name>F7XFG7_SINMM</name>
<accession>F7XFG7</accession>
<geneLocation type="plasmid" evidence="4 5">
    <name>pSmeSM11c</name>
</geneLocation>
<evidence type="ECO:0000256" key="1">
    <source>
        <dbReference type="ARBA" id="ARBA00022679"/>
    </source>
</evidence>
<proteinExistence type="predicted"/>
<dbReference type="Pfam" id="PF00583">
    <property type="entry name" value="Acetyltransf_1"/>
    <property type="match status" value="1"/>
</dbReference>
<sequence length="164" mass="18387">MMTSGLSFRMAEREDCEEILLALRLLTESLGAPGPLKSTREDIEAAGFGPRREFSVMLAEVDGKIAAICLYFPMFSPWMGKPGLYIQDLFVHEEFRSAGIGEKLLRRVAQAAGNDGYHYLHLTVDHGNQAGARFYLRHGFEPANDETIHRLYGPAFEKFCRSGN</sequence>
<dbReference type="GO" id="GO:0008080">
    <property type="term" value="F:N-acetyltransferase activity"/>
    <property type="evidence" value="ECO:0007669"/>
    <property type="project" value="UniProtKB-ARBA"/>
</dbReference>
<evidence type="ECO:0000259" key="3">
    <source>
        <dbReference type="PROSITE" id="PS51186"/>
    </source>
</evidence>
<dbReference type="CDD" id="cd04301">
    <property type="entry name" value="NAT_SF"/>
    <property type="match status" value="1"/>
</dbReference>
<dbReference type="Gene3D" id="3.40.630.30">
    <property type="match status" value="1"/>
</dbReference>
<keyword evidence="1" id="KW-0808">Transferase</keyword>
<feature type="domain" description="N-acetyltransferase" evidence="3">
    <location>
        <begin position="6"/>
        <end position="161"/>
    </location>
</feature>
<dbReference type="InterPro" id="IPR051016">
    <property type="entry name" value="Diverse_Substrate_AcTransf"/>
</dbReference>
<dbReference type="PATRIC" id="fig|707241.3.peg.5148"/>
<dbReference type="PANTHER" id="PTHR10545:SF29">
    <property type="entry name" value="GH14572P-RELATED"/>
    <property type="match status" value="1"/>
</dbReference>
<dbReference type="KEGG" id="smx:SM11_pC1219"/>
<evidence type="ECO:0000313" key="5">
    <source>
        <dbReference type="Proteomes" id="UP000009045"/>
    </source>
</evidence>